<keyword evidence="10" id="KW-1185">Reference proteome</keyword>
<dbReference type="Pfam" id="PF08352">
    <property type="entry name" value="oligo_HPY"/>
    <property type="match status" value="1"/>
</dbReference>
<evidence type="ECO:0000256" key="1">
    <source>
        <dbReference type="ARBA" id="ARBA00004417"/>
    </source>
</evidence>
<dbReference type="SMART" id="SM00382">
    <property type="entry name" value="AAA"/>
    <property type="match status" value="1"/>
</dbReference>
<comment type="similarity">
    <text evidence="2">Belongs to the ABC transporter superfamily.</text>
</comment>
<dbReference type="OrthoDB" id="9815712at2"/>
<dbReference type="RefSeq" id="WP_103720657.1">
    <property type="nucleotide sequence ID" value="NZ_PQFZ01000019.1"/>
</dbReference>
<dbReference type="InterPro" id="IPR027417">
    <property type="entry name" value="P-loop_NTPase"/>
</dbReference>
<comment type="subcellular location">
    <subcellularLocation>
        <location evidence="1">Cell inner membrane</location>
        <topology evidence="1">Peripheral membrane protein</topology>
    </subcellularLocation>
</comment>
<evidence type="ECO:0000256" key="3">
    <source>
        <dbReference type="ARBA" id="ARBA00022448"/>
    </source>
</evidence>
<gene>
    <name evidence="9" type="ORF">CYD53_11971</name>
</gene>
<dbReference type="InterPro" id="IPR017871">
    <property type="entry name" value="ABC_transporter-like_CS"/>
</dbReference>
<evidence type="ECO:0000313" key="10">
    <source>
        <dbReference type="Proteomes" id="UP000236919"/>
    </source>
</evidence>
<dbReference type="PROSITE" id="PS00211">
    <property type="entry name" value="ABC_TRANSPORTER_1"/>
    <property type="match status" value="1"/>
</dbReference>
<keyword evidence="5" id="KW-0547">Nucleotide-binding</keyword>
<dbReference type="NCBIfam" id="TIGR01727">
    <property type="entry name" value="oligo_HPY"/>
    <property type="match status" value="1"/>
</dbReference>
<dbReference type="GO" id="GO:0055085">
    <property type="term" value="P:transmembrane transport"/>
    <property type="evidence" value="ECO:0007669"/>
    <property type="project" value="UniProtKB-ARBA"/>
</dbReference>
<name>A0A2S4LY73_9HYPH</name>
<organism evidence="9 10">
    <name type="scientific">Bosea psychrotolerans</name>
    <dbReference type="NCBI Taxonomy" id="1871628"/>
    <lineage>
        <taxon>Bacteria</taxon>
        <taxon>Pseudomonadati</taxon>
        <taxon>Pseudomonadota</taxon>
        <taxon>Alphaproteobacteria</taxon>
        <taxon>Hyphomicrobiales</taxon>
        <taxon>Boseaceae</taxon>
        <taxon>Bosea</taxon>
    </lineage>
</organism>
<dbReference type="FunFam" id="3.40.50.300:FF:000016">
    <property type="entry name" value="Oligopeptide ABC transporter ATP-binding component"/>
    <property type="match status" value="1"/>
</dbReference>
<dbReference type="PANTHER" id="PTHR43297:SF2">
    <property type="entry name" value="DIPEPTIDE TRANSPORT ATP-BINDING PROTEIN DPPD"/>
    <property type="match status" value="1"/>
</dbReference>
<comment type="caution">
    <text evidence="9">The sequence shown here is derived from an EMBL/GenBank/DDBJ whole genome shotgun (WGS) entry which is preliminary data.</text>
</comment>
<evidence type="ECO:0000313" key="9">
    <source>
        <dbReference type="EMBL" id="POR47387.1"/>
    </source>
</evidence>
<keyword evidence="6 9" id="KW-0067">ATP-binding</keyword>
<evidence type="ECO:0000256" key="4">
    <source>
        <dbReference type="ARBA" id="ARBA00022475"/>
    </source>
</evidence>
<dbReference type="GO" id="GO:0016887">
    <property type="term" value="F:ATP hydrolysis activity"/>
    <property type="evidence" value="ECO:0007669"/>
    <property type="project" value="InterPro"/>
</dbReference>
<evidence type="ECO:0000256" key="2">
    <source>
        <dbReference type="ARBA" id="ARBA00005417"/>
    </source>
</evidence>
<dbReference type="InterPro" id="IPR003439">
    <property type="entry name" value="ABC_transporter-like_ATP-bd"/>
</dbReference>
<keyword evidence="7" id="KW-0472">Membrane</keyword>
<feature type="domain" description="ABC transporter" evidence="8">
    <location>
        <begin position="10"/>
        <end position="259"/>
    </location>
</feature>
<proteinExistence type="inferred from homology"/>
<dbReference type="GO" id="GO:0005886">
    <property type="term" value="C:plasma membrane"/>
    <property type="evidence" value="ECO:0007669"/>
    <property type="project" value="UniProtKB-SubCell"/>
</dbReference>
<dbReference type="SUPFAM" id="SSF52540">
    <property type="entry name" value="P-loop containing nucleoside triphosphate hydrolases"/>
    <property type="match status" value="1"/>
</dbReference>
<keyword evidence="4" id="KW-1003">Cell membrane</keyword>
<protein>
    <submittedName>
        <fullName evidence="9">Peptide/nickel transport system ATP-binding protein</fullName>
    </submittedName>
</protein>
<dbReference type="PANTHER" id="PTHR43297">
    <property type="entry name" value="OLIGOPEPTIDE TRANSPORT ATP-BINDING PROTEIN APPD"/>
    <property type="match status" value="1"/>
</dbReference>
<dbReference type="Pfam" id="PF00005">
    <property type="entry name" value="ABC_tran"/>
    <property type="match status" value="1"/>
</dbReference>
<evidence type="ECO:0000256" key="5">
    <source>
        <dbReference type="ARBA" id="ARBA00022741"/>
    </source>
</evidence>
<evidence type="ECO:0000259" key="8">
    <source>
        <dbReference type="PROSITE" id="PS50893"/>
    </source>
</evidence>
<dbReference type="GO" id="GO:0005524">
    <property type="term" value="F:ATP binding"/>
    <property type="evidence" value="ECO:0007669"/>
    <property type="project" value="UniProtKB-KW"/>
</dbReference>
<reference evidence="9 10" key="1">
    <citation type="submission" date="2018-01" db="EMBL/GenBank/DDBJ databases">
        <title>Genomic Encyclopedia of Type Strains, Phase III (KMG-III): the genomes of soil and plant-associated and newly described type strains.</title>
        <authorList>
            <person name="Whitman W."/>
        </authorList>
    </citation>
    <scope>NUCLEOTIDE SEQUENCE [LARGE SCALE GENOMIC DNA]</scope>
    <source>
        <strain evidence="9 10">1131</strain>
    </source>
</reference>
<accession>A0A2S4LY73</accession>
<evidence type="ECO:0000256" key="7">
    <source>
        <dbReference type="ARBA" id="ARBA00023136"/>
    </source>
</evidence>
<dbReference type="GO" id="GO:0015833">
    <property type="term" value="P:peptide transport"/>
    <property type="evidence" value="ECO:0007669"/>
    <property type="project" value="InterPro"/>
</dbReference>
<dbReference type="PROSITE" id="PS50893">
    <property type="entry name" value="ABC_TRANSPORTER_2"/>
    <property type="match status" value="1"/>
</dbReference>
<dbReference type="InterPro" id="IPR003593">
    <property type="entry name" value="AAA+_ATPase"/>
</dbReference>
<dbReference type="Gene3D" id="3.40.50.300">
    <property type="entry name" value="P-loop containing nucleotide triphosphate hydrolases"/>
    <property type="match status" value="1"/>
</dbReference>
<dbReference type="Proteomes" id="UP000236919">
    <property type="component" value="Unassembled WGS sequence"/>
</dbReference>
<evidence type="ECO:0000256" key="6">
    <source>
        <dbReference type="ARBA" id="ARBA00022840"/>
    </source>
</evidence>
<keyword evidence="3" id="KW-0813">Transport</keyword>
<dbReference type="InterPro" id="IPR013563">
    <property type="entry name" value="Oligopep_ABC_C"/>
</dbReference>
<dbReference type="EMBL" id="PQFZ01000019">
    <property type="protein sequence ID" value="POR47387.1"/>
    <property type="molecule type" value="Genomic_DNA"/>
</dbReference>
<dbReference type="InterPro" id="IPR050388">
    <property type="entry name" value="ABC_Ni/Peptide_Import"/>
</dbReference>
<dbReference type="AlphaFoldDB" id="A0A2S4LY73"/>
<dbReference type="CDD" id="cd03257">
    <property type="entry name" value="ABC_NikE_OppD_transporters"/>
    <property type="match status" value="1"/>
</dbReference>
<sequence length="332" mass="35995">MTDASPLVSIRKLTLDATTERGPAHILRGLDLEIGRGRILGVVGESGSGKSTLASALLRLLPSNVSRLDGEIRFDGTDLLALTDSAMQAWRGVRIAMIFQDPMTALNPLFTVGTHMVDVLRRRFPELSRREALARSEAMLVKVGIADPRLRLKAYPHQLSGGMRQRVMIAMALSVEPDLLLADEPTTALDATVEAQIVALFDRLRQDFSGSIVFISHHLGLVAELCDDLCVMYGGAIVETGPVAEVLRAPRHPYTRALLDCEIEDGDEGRLATIPGEVPNPLSELTQCIFASRCAHTADICLERHPPLAVMGQGRQAACIRSAEVLPSEVLP</sequence>